<proteinExistence type="inferred from homology"/>
<dbReference type="PANTHER" id="PTHR30203">
    <property type="entry name" value="OUTER MEMBRANE CATION EFFLUX PROTEIN"/>
    <property type="match status" value="1"/>
</dbReference>
<evidence type="ECO:0000256" key="1">
    <source>
        <dbReference type="ARBA" id="ARBA00007613"/>
    </source>
</evidence>
<organism evidence="2 3">
    <name type="scientific">Microbulbifer variabilis</name>
    <dbReference type="NCBI Taxonomy" id="266805"/>
    <lineage>
        <taxon>Bacteria</taxon>
        <taxon>Pseudomonadati</taxon>
        <taxon>Pseudomonadota</taxon>
        <taxon>Gammaproteobacteria</taxon>
        <taxon>Cellvibrionales</taxon>
        <taxon>Microbulbiferaceae</taxon>
        <taxon>Microbulbifer</taxon>
    </lineage>
</organism>
<protein>
    <submittedName>
        <fullName evidence="2">TolC family protein</fullName>
    </submittedName>
</protein>
<dbReference type="Gene3D" id="1.20.1600.10">
    <property type="entry name" value="Outer membrane efflux proteins (OEP)"/>
    <property type="match status" value="1"/>
</dbReference>
<dbReference type="PANTHER" id="PTHR30203:SF24">
    <property type="entry name" value="BLR4935 PROTEIN"/>
    <property type="match status" value="1"/>
</dbReference>
<name>A0ABY4V8L7_9GAMM</name>
<dbReference type="EMBL" id="CP092418">
    <property type="protein sequence ID" value="USD19568.1"/>
    <property type="molecule type" value="Genomic_DNA"/>
</dbReference>
<keyword evidence="3" id="KW-1185">Reference proteome</keyword>
<dbReference type="InterPro" id="IPR003423">
    <property type="entry name" value="OMP_efflux"/>
</dbReference>
<reference evidence="2" key="1">
    <citation type="submission" date="2022-02" db="EMBL/GenBank/DDBJ databases">
        <title>Coral-associated bacteria.</title>
        <authorList>
            <person name="Tang K."/>
            <person name="Wang X."/>
        </authorList>
    </citation>
    <scope>NUCLEOTIDE SEQUENCE</scope>
    <source>
        <strain evidence="2">SCSIO 43006</strain>
    </source>
</reference>
<dbReference type="InterPro" id="IPR010131">
    <property type="entry name" value="MdtP/NodT-like"/>
</dbReference>
<sequence>MFILVALSGALRAEQGEELSGLTYEQAILKSLQNHPELAGYRYQFEAVDALSEHAKLGPRPELSVAAEGVGEDKSSDGNDSSQVTVGISWLLQGDLAEKRVLAARSKTPVIEAQKQVLELEIAANTARYFFQVLAHQERLKIAKTAVDLARNMTAEINRQVSVGRTNEADAFRAEVDLQRRLLAVEDVEHELDIARYQLAAQWGSREPSFLGVAGSLSSVIPEVDLSRLRSLVASNPNLEIFMSRERVKQAEIDLARAEAGIQWRIDTGIRRNEASGDYGLVAGFAIPLGKGDRNRGKVSALRAEQNRFRAERNAKEIALDTQLFVMTQRLQHHRHVAAALNEKMILSLDKALTATQKAYRRGRYNYSELALAQQGLTDAQLSLLQAQYNAHLSLIEIEKLTGLSVAQISESEI</sequence>
<accession>A0ABY4V8L7</accession>
<dbReference type="SUPFAM" id="SSF56954">
    <property type="entry name" value="Outer membrane efflux proteins (OEP)"/>
    <property type="match status" value="1"/>
</dbReference>
<gene>
    <name evidence="2" type="ORF">MJO52_10780</name>
</gene>
<comment type="similarity">
    <text evidence="1">Belongs to the outer membrane factor (OMF) (TC 1.B.17) family.</text>
</comment>
<evidence type="ECO:0000313" key="3">
    <source>
        <dbReference type="Proteomes" id="UP001055658"/>
    </source>
</evidence>
<dbReference type="Proteomes" id="UP001055658">
    <property type="component" value="Chromosome"/>
</dbReference>
<dbReference type="RefSeq" id="WP_252081667.1">
    <property type="nucleotide sequence ID" value="NZ_CP092418.1"/>
</dbReference>
<dbReference type="Pfam" id="PF02321">
    <property type="entry name" value="OEP"/>
    <property type="match status" value="2"/>
</dbReference>
<evidence type="ECO:0000313" key="2">
    <source>
        <dbReference type="EMBL" id="USD19568.1"/>
    </source>
</evidence>